<evidence type="ECO:0000313" key="1">
    <source>
        <dbReference type="EMBL" id="KAL2064323.1"/>
    </source>
</evidence>
<protein>
    <submittedName>
        <fullName evidence="1">Uncharacterized protein</fullName>
    </submittedName>
</protein>
<keyword evidence="2" id="KW-1185">Reference proteome</keyword>
<dbReference type="Proteomes" id="UP001595075">
    <property type="component" value="Unassembled WGS sequence"/>
</dbReference>
<reference evidence="1 2" key="1">
    <citation type="journal article" date="2024" name="Commun. Biol.">
        <title>Comparative genomic analysis of thermophilic fungi reveals convergent evolutionary adaptations and gene losses.</title>
        <authorList>
            <person name="Steindorff A.S."/>
            <person name="Aguilar-Pontes M.V."/>
            <person name="Robinson A.J."/>
            <person name="Andreopoulos B."/>
            <person name="LaButti K."/>
            <person name="Kuo A."/>
            <person name="Mondo S."/>
            <person name="Riley R."/>
            <person name="Otillar R."/>
            <person name="Haridas S."/>
            <person name="Lipzen A."/>
            <person name="Grimwood J."/>
            <person name="Schmutz J."/>
            <person name="Clum A."/>
            <person name="Reid I.D."/>
            <person name="Moisan M.C."/>
            <person name="Butler G."/>
            <person name="Nguyen T.T.M."/>
            <person name="Dewar K."/>
            <person name="Conant G."/>
            <person name="Drula E."/>
            <person name="Henrissat B."/>
            <person name="Hansel C."/>
            <person name="Singer S."/>
            <person name="Hutchinson M.I."/>
            <person name="de Vries R.P."/>
            <person name="Natvig D.O."/>
            <person name="Powell A.J."/>
            <person name="Tsang A."/>
            <person name="Grigoriev I.V."/>
        </authorList>
    </citation>
    <scope>NUCLEOTIDE SEQUENCE [LARGE SCALE GENOMIC DNA]</scope>
    <source>
        <strain evidence="1 2">CBS 494.80</strain>
    </source>
</reference>
<accession>A0ABR4C357</accession>
<evidence type="ECO:0000313" key="2">
    <source>
        <dbReference type="Proteomes" id="UP001595075"/>
    </source>
</evidence>
<proteinExistence type="predicted"/>
<dbReference type="EMBL" id="JAZHXI010000014">
    <property type="protein sequence ID" value="KAL2064323.1"/>
    <property type="molecule type" value="Genomic_DNA"/>
</dbReference>
<name>A0ABR4C357_9HELO</name>
<organism evidence="1 2">
    <name type="scientific">Oculimacula yallundae</name>
    <dbReference type="NCBI Taxonomy" id="86028"/>
    <lineage>
        <taxon>Eukaryota</taxon>
        <taxon>Fungi</taxon>
        <taxon>Dikarya</taxon>
        <taxon>Ascomycota</taxon>
        <taxon>Pezizomycotina</taxon>
        <taxon>Leotiomycetes</taxon>
        <taxon>Helotiales</taxon>
        <taxon>Ploettnerulaceae</taxon>
        <taxon>Oculimacula</taxon>
    </lineage>
</organism>
<comment type="caution">
    <text evidence="1">The sequence shown here is derived from an EMBL/GenBank/DDBJ whole genome shotgun (WGS) entry which is preliminary data.</text>
</comment>
<gene>
    <name evidence="1" type="ORF">VTL71DRAFT_4817</name>
</gene>
<sequence>MIFAVPLQLSHPDSVSLFNRQSMYTGTTSRTTTMHKFILETSRSIRVREKSFIALGAEGKDKENLVRRSWGRRIICKNLSTKTLSHAVSLLGPSHFVITQYT</sequence>